<evidence type="ECO:0000313" key="4">
    <source>
        <dbReference type="EMBL" id="MST88094.1"/>
    </source>
</evidence>
<dbReference type="PANTHER" id="PTHR43479">
    <property type="entry name" value="ACREF/ENVCD OPERON REPRESSOR-RELATED"/>
    <property type="match status" value="1"/>
</dbReference>
<evidence type="ECO:0000259" key="3">
    <source>
        <dbReference type="PROSITE" id="PS50977"/>
    </source>
</evidence>
<protein>
    <submittedName>
        <fullName evidence="4">TetR/AcrR family transcriptional regulator</fullName>
    </submittedName>
</protein>
<comment type="caution">
    <text evidence="4">The sequence shown here is derived from an EMBL/GenBank/DDBJ whole genome shotgun (WGS) entry which is preliminary data.</text>
</comment>
<reference evidence="4 5" key="1">
    <citation type="submission" date="2019-08" db="EMBL/GenBank/DDBJ databases">
        <title>In-depth cultivation of the pig gut microbiome towards novel bacterial diversity and tailored functional studies.</title>
        <authorList>
            <person name="Wylensek D."/>
            <person name="Hitch T.C.A."/>
            <person name="Clavel T."/>
        </authorList>
    </citation>
    <scope>NUCLEOTIDE SEQUENCE [LARGE SCALE GENOMIC DNA]</scope>
    <source>
        <strain evidence="4 5">CA-Schmier-601-WT-3</strain>
    </source>
</reference>
<evidence type="ECO:0000256" key="2">
    <source>
        <dbReference type="PROSITE-ProRule" id="PRU00335"/>
    </source>
</evidence>
<dbReference type="PANTHER" id="PTHR43479:SF11">
    <property type="entry name" value="ACREF_ENVCD OPERON REPRESSOR-RELATED"/>
    <property type="match status" value="1"/>
</dbReference>
<sequence>MKKMPKSQKYIIETFLELRKHKPLEKMSVVELCKKADINKSTFYVYYHDIYDLSEQLEDEMVENIKNSLADPESIIKDPQSFTKQLFNAFSKENEKIAILFADSRSSQLPHKILKTLQELVFSLHPEYRNNQEINIILTYYIYGAYYAYNENKNNDHNYVVSVIASLIKWKADI</sequence>
<accession>A0A844FQZ9</accession>
<dbReference type="InterPro" id="IPR050624">
    <property type="entry name" value="HTH-type_Tx_Regulator"/>
</dbReference>
<feature type="DNA-binding region" description="H-T-H motif" evidence="2">
    <location>
        <begin position="28"/>
        <end position="47"/>
    </location>
</feature>
<keyword evidence="5" id="KW-1185">Reference proteome</keyword>
<dbReference type="Proteomes" id="UP000442619">
    <property type="component" value="Unassembled WGS sequence"/>
</dbReference>
<dbReference type="EMBL" id="VUNM01000001">
    <property type="protein sequence ID" value="MST88094.1"/>
    <property type="molecule type" value="Genomic_DNA"/>
</dbReference>
<gene>
    <name evidence="4" type="ORF">FYJ79_00520</name>
</gene>
<evidence type="ECO:0000256" key="1">
    <source>
        <dbReference type="ARBA" id="ARBA00023125"/>
    </source>
</evidence>
<dbReference type="InterPro" id="IPR009057">
    <property type="entry name" value="Homeodomain-like_sf"/>
</dbReference>
<dbReference type="Gene3D" id="1.10.357.10">
    <property type="entry name" value="Tetracycline Repressor, domain 2"/>
    <property type="match status" value="1"/>
</dbReference>
<dbReference type="GO" id="GO:0003677">
    <property type="term" value="F:DNA binding"/>
    <property type="evidence" value="ECO:0007669"/>
    <property type="project" value="UniProtKB-UniRule"/>
</dbReference>
<proteinExistence type="predicted"/>
<evidence type="ECO:0000313" key="5">
    <source>
        <dbReference type="Proteomes" id="UP000442619"/>
    </source>
</evidence>
<dbReference type="InterPro" id="IPR001647">
    <property type="entry name" value="HTH_TetR"/>
</dbReference>
<dbReference type="AlphaFoldDB" id="A0A844FQZ9"/>
<dbReference type="RefSeq" id="WP_154514036.1">
    <property type="nucleotide sequence ID" value="NZ_VUNM01000001.1"/>
</dbReference>
<feature type="domain" description="HTH tetR-type" evidence="3">
    <location>
        <begin position="5"/>
        <end position="65"/>
    </location>
</feature>
<keyword evidence="1 2" id="KW-0238">DNA-binding</keyword>
<dbReference type="SUPFAM" id="SSF46689">
    <property type="entry name" value="Homeodomain-like"/>
    <property type="match status" value="1"/>
</dbReference>
<name>A0A844FQZ9_9FIRM</name>
<dbReference type="PROSITE" id="PS50977">
    <property type="entry name" value="HTH_TETR_2"/>
    <property type="match status" value="1"/>
</dbReference>
<organism evidence="4 5">
    <name type="scientific">Sharpea porci</name>
    <dbReference type="NCBI Taxonomy" id="2652286"/>
    <lineage>
        <taxon>Bacteria</taxon>
        <taxon>Bacillati</taxon>
        <taxon>Bacillota</taxon>
        <taxon>Erysipelotrichia</taxon>
        <taxon>Erysipelotrichales</taxon>
        <taxon>Coprobacillaceae</taxon>
        <taxon>Sharpea</taxon>
    </lineage>
</organism>